<dbReference type="EMBL" id="JBBWWQ010000014">
    <property type="protein sequence ID" value="KAK8931196.1"/>
    <property type="molecule type" value="Genomic_DNA"/>
</dbReference>
<organism evidence="1 2">
    <name type="scientific">Platanthera zijinensis</name>
    <dbReference type="NCBI Taxonomy" id="2320716"/>
    <lineage>
        <taxon>Eukaryota</taxon>
        <taxon>Viridiplantae</taxon>
        <taxon>Streptophyta</taxon>
        <taxon>Embryophyta</taxon>
        <taxon>Tracheophyta</taxon>
        <taxon>Spermatophyta</taxon>
        <taxon>Magnoliopsida</taxon>
        <taxon>Liliopsida</taxon>
        <taxon>Asparagales</taxon>
        <taxon>Orchidaceae</taxon>
        <taxon>Orchidoideae</taxon>
        <taxon>Orchideae</taxon>
        <taxon>Orchidinae</taxon>
        <taxon>Platanthera</taxon>
    </lineage>
</organism>
<sequence>MIVGAYPFKDTDEPIKFRTIIGRILNVHYLVLHYIWISLECNHLFSRIFVANLEKVLYYHYF</sequence>
<evidence type="ECO:0000313" key="1">
    <source>
        <dbReference type="EMBL" id="KAK8931196.1"/>
    </source>
</evidence>
<evidence type="ECO:0000313" key="2">
    <source>
        <dbReference type="Proteomes" id="UP001418222"/>
    </source>
</evidence>
<keyword evidence="2" id="KW-1185">Reference proteome</keyword>
<dbReference type="Proteomes" id="UP001418222">
    <property type="component" value="Unassembled WGS sequence"/>
</dbReference>
<gene>
    <name evidence="1" type="ORF">KSP39_PZI016404</name>
</gene>
<dbReference type="AlphaFoldDB" id="A0AAP0G106"/>
<protein>
    <submittedName>
        <fullName evidence="1">Uncharacterized protein</fullName>
    </submittedName>
</protein>
<proteinExistence type="predicted"/>
<comment type="caution">
    <text evidence="1">The sequence shown here is derived from an EMBL/GenBank/DDBJ whole genome shotgun (WGS) entry which is preliminary data.</text>
</comment>
<accession>A0AAP0G106</accession>
<reference evidence="1 2" key="1">
    <citation type="journal article" date="2022" name="Nat. Plants">
        <title>Genomes of leafy and leafless Platanthera orchids illuminate the evolution of mycoheterotrophy.</title>
        <authorList>
            <person name="Li M.H."/>
            <person name="Liu K.W."/>
            <person name="Li Z."/>
            <person name="Lu H.C."/>
            <person name="Ye Q.L."/>
            <person name="Zhang D."/>
            <person name="Wang J.Y."/>
            <person name="Li Y.F."/>
            <person name="Zhong Z.M."/>
            <person name="Liu X."/>
            <person name="Yu X."/>
            <person name="Liu D.K."/>
            <person name="Tu X.D."/>
            <person name="Liu B."/>
            <person name="Hao Y."/>
            <person name="Liao X.Y."/>
            <person name="Jiang Y.T."/>
            <person name="Sun W.H."/>
            <person name="Chen J."/>
            <person name="Chen Y.Q."/>
            <person name="Ai Y."/>
            <person name="Zhai J.W."/>
            <person name="Wu S.S."/>
            <person name="Zhou Z."/>
            <person name="Hsiao Y.Y."/>
            <person name="Wu W.L."/>
            <person name="Chen Y.Y."/>
            <person name="Lin Y.F."/>
            <person name="Hsu J.L."/>
            <person name="Li C.Y."/>
            <person name="Wang Z.W."/>
            <person name="Zhao X."/>
            <person name="Zhong W.Y."/>
            <person name="Ma X.K."/>
            <person name="Ma L."/>
            <person name="Huang J."/>
            <person name="Chen G.Z."/>
            <person name="Huang M.Z."/>
            <person name="Huang L."/>
            <person name="Peng D.H."/>
            <person name="Luo Y.B."/>
            <person name="Zou S.Q."/>
            <person name="Chen S.P."/>
            <person name="Lan S."/>
            <person name="Tsai W.C."/>
            <person name="Van de Peer Y."/>
            <person name="Liu Z.J."/>
        </authorList>
    </citation>
    <scope>NUCLEOTIDE SEQUENCE [LARGE SCALE GENOMIC DNA]</scope>
    <source>
        <strain evidence="1">Lor287</strain>
    </source>
</reference>
<name>A0AAP0G106_9ASPA</name>